<dbReference type="RefSeq" id="WP_090734804.1">
    <property type="nucleotide sequence ID" value="NZ_FOHO01000007.1"/>
</dbReference>
<dbReference type="Proteomes" id="UP000199180">
    <property type="component" value="Unassembled WGS sequence"/>
</dbReference>
<dbReference type="PANTHER" id="PTHR35175">
    <property type="entry name" value="DUF1289 DOMAIN-CONTAINING PROTEIN"/>
    <property type="match status" value="1"/>
</dbReference>
<dbReference type="PANTHER" id="PTHR35175:SF2">
    <property type="entry name" value="DUF1289 DOMAIN-CONTAINING PROTEIN"/>
    <property type="match status" value="1"/>
</dbReference>
<dbReference type="InterPro" id="IPR010710">
    <property type="entry name" value="DUF1289"/>
</dbReference>
<accession>A0A1I0FPJ9</accession>
<dbReference type="STRING" id="364199.SAMN04489858_1072"/>
<name>A0A1I0FPJ9_9RHOB</name>
<gene>
    <name evidence="1" type="ORF">SAMN04489858_1072</name>
</gene>
<dbReference type="AlphaFoldDB" id="A0A1I0FPJ9"/>
<reference evidence="1 2" key="1">
    <citation type="submission" date="2016-10" db="EMBL/GenBank/DDBJ databases">
        <authorList>
            <person name="de Groot N.N."/>
        </authorList>
    </citation>
    <scope>NUCLEOTIDE SEQUENCE [LARGE SCALE GENOMIC DNA]</scope>
    <source>
        <strain evidence="1 2">DSM 17862</strain>
    </source>
</reference>
<sequence length="67" mass="7558">MSDRRAIPPHSPPSPCVNICVMHKTRDLCVGCFRSLDEIASWGSMAPAAQREIIDQLPARRQSLKRR</sequence>
<evidence type="ECO:0000313" key="1">
    <source>
        <dbReference type="EMBL" id="SET60278.1"/>
    </source>
</evidence>
<organism evidence="1 2">
    <name type="scientific">Paracoccus homiensis</name>
    <dbReference type="NCBI Taxonomy" id="364199"/>
    <lineage>
        <taxon>Bacteria</taxon>
        <taxon>Pseudomonadati</taxon>
        <taxon>Pseudomonadota</taxon>
        <taxon>Alphaproteobacteria</taxon>
        <taxon>Rhodobacterales</taxon>
        <taxon>Paracoccaceae</taxon>
        <taxon>Paracoccus</taxon>
    </lineage>
</organism>
<evidence type="ECO:0000313" key="2">
    <source>
        <dbReference type="Proteomes" id="UP000199180"/>
    </source>
</evidence>
<keyword evidence="2" id="KW-1185">Reference proteome</keyword>
<dbReference type="EMBL" id="FOHO01000007">
    <property type="protein sequence ID" value="SET60278.1"/>
    <property type="molecule type" value="Genomic_DNA"/>
</dbReference>
<protein>
    <recommendedName>
        <fullName evidence="3">DUF1289 domain-containing protein</fullName>
    </recommendedName>
</protein>
<evidence type="ECO:0008006" key="3">
    <source>
        <dbReference type="Google" id="ProtNLM"/>
    </source>
</evidence>
<dbReference type="OrthoDB" id="9811423at2"/>
<proteinExistence type="predicted"/>
<dbReference type="Pfam" id="PF06945">
    <property type="entry name" value="DUF1289"/>
    <property type="match status" value="1"/>
</dbReference>